<dbReference type="Gene3D" id="3.30.70.80">
    <property type="entry name" value="Peptidase S8 propeptide/proteinase inhibitor I9"/>
    <property type="match status" value="1"/>
</dbReference>
<dbReference type="FunFam" id="3.40.50.200:FF:000006">
    <property type="entry name" value="Subtilisin-like protease SBT1.5"/>
    <property type="match status" value="1"/>
</dbReference>
<dbReference type="Pfam" id="PF05922">
    <property type="entry name" value="Inhibitor_I9"/>
    <property type="match status" value="1"/>
</dbReference>
<dbReference type="GO" id="GO:0004252">
    <property type="term" value="F:serine-type endopeptidase activity"/>
    <property type="evidence" value="ECO:0007669"/>
    <property type="project" value="UniProtKB-UniRule"/>
</dbReference>
<evidence type="ECO:0000256" key="8">
    <source>
        <dbReference type="SAM" id="MobiDB-lite"/>
    </source>
</evidence>
<feature type="domain" description="Peptidase S8/S53" evidence="10">
    <location>
        <begin position="131"/>
        <end position="573"/>
    </location>
</feature>
<dbReference type="InterPro" id="IPR045051">
    <property type="entry name" value="SBT"/>
</dbReference>
<dbReference type="EMBL" id="KZ451911">
    <property type="protein sequence ID" value="PKA63134.1"/>
    <property type="molecule type" value="Genomic_DNA"/>
</dbReference>
<dbReference type="Gene3D" id="2.60.40.2310">
    <property type="match status" value="1"/>
</dbReference>
<evidence type="ECO:0000256" key="3">
    <source>
        <dbReference type="ARBA" id="ARBA00022729"/>
    </source>
</evidence>
<keyword evidence="4 7" id="KW-0378">Hydrolase</keyword>
<evidence type="ECO:0000256" key="7">
    <source>
        <dbReference type="PROSITE-ProRule" id="PRU01240"/>
    </source>
</evidence>
<dbReference type="Pfam" id="PF17766">
    <property type="entry name" value="fn3_6"/>
    <property type="match status" value="1"/>
</dbReference>
<keyword evidence="5 7" id="KW-0720">Serine protease</keyword>
<dbReference type="Gene3D" id="3.50.30.30">
    <property type="match status" value="1"/>
</dbReference>
<feature type="signal peptide" evidence="9">
    <location>
        <begin position="1"/>
        <end position="25"/>
    </location>
</feature>
<dbReference type="Pfam" id="PF00082">
    <property type="entry name" value="Peptidase_S8"/>
    <property type="match status" value="1"/>
</dbReference>
<evidence type="ECO:0000256" key="1">
    <source>
        <dbReference type="ARBA" id="ARBA00011073"/>
    </source>
</evidence>
<evidence type="ECO:0000256" key="2">
    <source>
        <dbReference type="ARBA" id="ARBA00022670"/>
    </source>
</evidence>
<dbReference type="FunFam" id="2.60.40.2310:FF:000001">
    <property type="entry name" value="Subtilisin-like protease SBT1.5"/>
    <property type="match status" value="1"/>
</dbReference>
<comment type="similarity">
    <text evidence="1 7">Belongs to the peptidase S8 family.</text>
</comment>
<evidence type="ECO:0000313" key="14">
    <source>
        <dbReference type="Proteomes" id="UP000236161"/>
    </source>
</evidence>
<dbReference type="InterPro" id="IPR015500">
    <property type="entry name" value="Peptidase_S8_subtilisin-rel"/>
</dbReference>
<dbReference type="STRING" id="1088818.A0A2I0B5R4"/>
<dbReference type="OrthoDB" id="206201at2759"/>
<dbReference type="SUPFAM" id="SSF52743">
    <property type="entry name" value="Subtilisin-like"/>
    <property type="match status" value="1"/>
</dbReference>
<protein>
    <submittedName>
        <fullName evidence="13">Cucumisin</fullName>
    </submittedName>
</protein>
<feature type="active site" description="Charge relay system" evidence="6 7">
    <location>
        <position position="522"/>
    </location>
</feature>
<dbReference type="InterPro" id="IPR037045">
    <property type="entry name" value="S8pro/Inhibitor_I9_sf"/>
</dbReference>
<feature type="compositionally biased region" description="Polar residues" evidence="8">
    <location>
        <begin position="198"/>
        <end position="212"/>
    </location>
</feature>
<sequence length="736" mass="77821">MAPYFFYPFLSSVLILLLHAALISAGPVELQKAYIVYLGQRPRNDIDVNSLHSSVLQEVIGDDAASERILHSYSKSFNGFAAMLTEEEAQLLSRLDEVVSAFPSTQRQLSTTRSWDFMGFTTNAPRAAFESDIIIGMLDTGIWPESKSFDDSGFGPPPTRWKGICESNNNFTCNNKIIGARYYHLQGNISAGDIPSPRDNNGHGSHTSSTAAGRQVPNASLAGLADGLARGGVPSARIAVYKVCWNNEGCSDVDLLAAFDDAISDGVEIISLSVGSIFSRPYFSDAIAIGAFHAVRNGVLVSCSAGNSGPERLTVANFAPWILTVAASTIDRKFIVETNLGNGEVYQGKAINTFGRAGELIYGGNAPNASSGADSSAARFCQAGSLDDKLVKGKVVVCDGLSDGSGSRLAGAVAVIMPAAGANDYALEFGLPASILSPDDNTRIVQYANKTTYPTANVSKSQGVFDSAAPYVVSFSSRGPNPITSNLLKPDITAPGVDILAAWSPLSTEEPGVSYNIISGTSMACPHATGTAAYVKSFNPTWSPSAIKSAIMTTAFVMNSTKNREAEFAYGAGHINPIAAVKPGLVYDADATDYIKFLCSQGYTTKNLRLITGDNSSCTAANHGTVFDLNYPSFALSVVNITKPIAQTTFHRTVTNVGAAHSTYRASVSAPAGLKITVEPEELSFEAHLEKKTFALKIEGDAGAAFSSSKSAMLSAALVWSDGTHRVRSPVVVYKN</sequence>
<feature type="domain" description="Subtilisin-like protease fibronectin type-III" evidence="12">
    <location>
        <begin position="628"/>
        <end position="733"/>
    </location>
</feature>
<keyword evidence="14" id="KW-1185">Reference proteome</keyword>
<dbReference type="AlphaFoldDB" id="A0A2I0B5R4"/>
<dbReference type="InterPro" id="IPR023828">
    <property type="entry name" value="Peptidase_S8_Ser-AS"/>
</dbReference>
<evidence type="ECO:0000256" key="5">
    <source>
        <dbReference type="ARBA" id="ARBA00022825"/>
    </source>
</evidence>
<dbReference type="InterPro" id="IPR036852">
    <property type="entry name" value="Peptidase_S8/S53_dom_sf"/>
</dbReference>
<feature type="region of interest" description="Disordered" evidence="8">
    <location>
        <begin position="193"/>
        <end position="212"/>
    </location>
</feature>
<dbReference type="Gene3D" id="3.40.50.200">
    <property type="entry name" value="Peptidase S8/S53 domain"/>
    <property type="match status" value="1"/>
</dbReference>
<dbReference type="PROSITE" id="PS51892">
    <property type="entry name" value="SUBTILASE"/>
    <property type="match status" value="1"/>
</dbReference>
<dbReference type="Proteomes" id="UP000236161">
    <property type="component" value="Unassembled WGS sequence"/>
</dbReference>
<feature type="domain" description="Inhibitor I9" evidence="11">
    <location>
        <begin position="34"/>
        <end position="109"/>
    </location>
</feature>
<dbReference type="InterPro" id="IPR010259">
    <property type="entry name" value="S8pro/Inhibitor_I9"/>
</dbReference>
<evidence type="ECO:0000256" key="6">
    <source>
        <dbReference type="PIRSR" id="PIRSR615500-1"/>
    </source>
</evidence>
<evidence type="ECO:0000256" key="4">
    <source>
        <dbReference type="ARBA" id="ARBA00022801"/>
    </source>
</evidence>
<dbReference type="CDD" id="cd04852">
    <property type="entry name" value="Peptidases_S8_3"/>
    <property type="match status" value="1"/>
</dbReference>
<name>A0A2I0B5R4_9ASPA</name>
<organism evidence="13 14">
    <name type="scientific">Apostasia shenzhenica</name>
    <dbReference type="NCBI Taxonomy" id="1088818"/>
    <lineage>
        <taxon>Eukaryota</taxon>
        <taxon>Viridiplantae</taxon>
        <taxon>Streptophyta</taxon>
        <taxon>Embryophyta</taxon>
        <taxon>Tracheophyta</taxon>
        <taxon>Spermatophyta</taxon>
        <taxon>Magnoliopsida</taxon>
        <taxon>Liliopsida</taxon>
        <taxon>Asparagales</taxon>
        <taxon>Orchidaceae</taxon>
        <taxon>Apostasioideae</taxon>
        <taxon>Apostasia</taxon>
    </lineage>
</organism>
<accession>A0A2I0B5R4</accession>
<proteinExistence type="inferred from homology"/>
<feature type="active site" description="Charge relay system" evidence="6 7">
    <location>
        <position position="139"/>
    </location>
</feature>
<dbReference type="PROSITE" id="PS00138">
    <property type="entry name" value="SUBTILASE_SER"/>
    <property type="match status" value="1"/>
</dbReference>
<gene>
    <name evidence="13" type="ORF">AXF42_Ash007930</name>
</gene>
<evidence type="ECO:0000259" key="12">
    <source>
        <dbReference type="Pfam" id="PF17766"/>
    </source>
</evidence>
<evidence type="ECO:0000256" key="9">
    <source>
        <dbReference type="SAM" id="SignalP"/>
    </source>
</evidence>
<dbReference type="CDD" id="cd02120">
    <property type="entry name" value="PA_subtilisin_like"/>
    <property type="match status" value="1"/>
</dbReference>
<dbReference type="InterPro" id="IPR041469">
    <property type="entry name" value="Subtilisin-like_FN3"/>
</dbReference>
<feature type="chain" id="PRO_5014197199" evidence="9">
    <location>
        <begin position="26"/>
        <end position="736"/>
    </location>
</feature>
<keyword evidence="2 7" id="KW-0645">Protease</keyword>
<evidence type="ECO:0000313" key="13">
    <source>
        <dbReference type="EMBL" id="PKA63134.1"/>
    </source>
</evidence>
<dbReference type="PANTHER" id="PTHR10795">
    <property type="entry name" value="PROPROTEIN CONVERTASE SUBTILISIN/KEXIN"/>
    <property type="match status" value="1"/>
</dbReference>
<dbReference type="InterPro" id="IPR034197">
    <property type="entry name" value="Peptidases_S8_3"/>
</dbReference>
<dbReference type="PRINTS" id="PR00723">
    <property type="entry name" value="SUBTILISIN"/>
</dbReference>
<feature type="active site" description="Charge relay system" evidence="6 7">
    <location>
        <position position="203"/>
    </location>
</feature>
<dbReference type="InterPro" id="IPR000209">
    <property type="entry name" value="Peptidase_S8/S53_dom"/>
</dbReference>
<dbReference type="GO" id="GO:0006508">
    <property type="term" value="P:proteolysis"/>
    <property type="evidence" value="ECO:0007669"/>
    <property type="project" value="UniProtKB-KW"/>
</dbReference>
<evidence type="ECO:0000259" key="10">
    <source>
        <dbReference type="Pfam" id="PF00082"/>
    </source>
</evidence>
<keyword evidence="3 9" id="KW-0732">Signal</keyword>
<evidence type="ECO:0000259" key="11">
    <source>
        <dbReference type="Pfam" id="PF05922"/>
    </source>
</evidence>
<reference evidence="13 14" key="1">
    <citation type="journal article" date="2017" name="Nature">
        <title>The Apostasia genome and the evolution of orchids.</title>
        <authorList>
            <person name="Zhang G.Q."/>
            <person name="Liu K.W."/>
            <person name="Li Z."/>
            <person name="Lohaus R."/>
            <person name="Hsiao Y.Y."/>
            <person name="Niu S.C."/>
            <person name="Wang J.Y."/>
            <person name="Lin Y.C."/>
            <person name="Xu Q."/>
            <person name="Chen L.J."/>
            <person name="Yoshida K."/>
            <person name="Fujiwara S."/>
            <person name="Wang Z.W."/>
            <person name="Zhang Y.Q."/>
            <person name="Mitsuda N."/>
            <person name="Wang M."/>
            <person name="Liu G.H."/>
            <person name="Pecoraro L."/>
            <person name="Huang H.X."/>
            <person name="Xiao X.J."/>
            <person name="Lin M."/>
            <person name="Wu X.Y."/>
            <person name="Wu W.L."/>
            <person name="Chen Y.Y."/>
            <person name="Chang S.B."/>
            <person name="Sakamoto S."/>
            <person name="Ohme-Takagi M."/>
            <person name="Yagi M."/>
            <person name="Zeng S.J."/>
            <person name="Shen C.Y."/>
            <person name="Yeh C.M."/>
            <person name="Luo Y.B."/>
            <person name="Tsai W.C."/>
            <person name="Van de Peer Y."/>
            <person name="Liu Z.J."/>
        </authorList>
    </citation>
    <scope>NUCLEOTIDE SEQUENCE [LARGE SCALE GENOMIC DNA]</scope>
    <source>
        <strain evidence="14">cv. Shenzhen</strain>
        <tissue evidence="13">Stem</tissue>
    </source>
</reference>